<dbReference type="KEGG" id="meti:DK427_14655"/>
<accession>A0A2U8VTP6</accession>
<dbReference type="RefSeq" id="WP_109951909.1">
    <property type="nucleotide sequence ID" value="NZ_CP029551.1"/>
</dbReference>
<dbReference type="EMBL" id="CP029551">
    <property type="protein sequence ID" value="AWN36821.1"/>
    <property type="molecule type" value="Genomic_DNA"/>
</dbReference>
<gene>
    <name evidence="1" type="ORF">DK427_14655</name>
</gene>
<dbReference type="AlphaFoldDB" id="A0A2U8VTP6"/>
<reference evidence="1 2" key="1">
    <citation type="submission" date="2018-05" db="EMBL/GenBank/DDBJ databases">
        <title>Complete Genome Sequence of Methylobacterium sp. 17Sr1-43.</title>
        <authorList>
            <person name="Srinivasan S."/>
        </authorList>
    </citation>
    <scope>NUCLEOTIDE SEQUENCE [LARGE SCALE GENOMIC DNA]</scope>
    <source>
        <strain evidence="1 2">17Sr1-43</strain>
    </source>
</reference>
<protein>
    <submittedName>
        <fullName evidence="1">Uncharacterized protein</fullName>
    </submittedName>
</protein>
<keyword evidence="2" id="KW-1185">Reference proteome</keyword>
<name>A0A2U8VTP6_9HYPH</name>
<organism evidence="1 2">
    <name type="scientific">Methylobacterium radiodurans</name>
    <dbReference type="NCBI Taxonomy" id="2202828"/>
    <lineage>
        <taxon>Bacteria</taxon>
        <taxon>Pseudomonadati</taxon>
        <taxon>Pseudomonadota</taxon>
        <taxon>Alphaproteobacteria</taxon>
        <taxon>Hyphomicrobiales</taxon>
        <taxon>Methylobacteriaceae</taxon>
        <taxon>Methylobacterium</taxon>
    </lineage>
</organism>
<dbReference type="Proteomes" id="UP000246058">
    <property type="component" value="Chromosome"/>
</dbReference>
<sequence>MQPAIQHVIRALAEDGRDGAQGIAEYAVDTFAASCPTEGDRALALDILLRDLASLRGVAPHLAAFVGRIEAYVVRLKAVKRPLMVAEAA</sequence>
<dbReference type="OrthoDB" id="7998422at2"/>
<proteinExistence type="predicted"/>
<evidence type="ECO:0000313" key="1">
    <source>
        <dbReference type="EMBL" id="AWN36821.1"/>
    </source>
</evidence>
<evidence type="ECO:0000313" key="2">
    <source>
        <dbReference type="Proteomes" id="UP000246058"/>
    </source>
</evidence>